<reference evidence="2 3" key="1">
    <citation type="submission" date="2017-05" db="EMBL/GenBank/DDBJ databases">
        <authorList>
            <person name="Song R."/>
            <person name="Chenine A.L."/>
            <person name="Ruprecht R.M."/>
        </authorList>
    </citation>
    <scope>NUCLEOTIDE SEQUENCE [LARGE SCALE GENOMIC DNA]</scope>
    <source>
        <strain evidence="2 3">CECT 8899</strain>
    </source>
</reference>
<evidence type="ECO:0000256" key="1">
    <source>
        <dbReference type="SAM" id="SignalP"/>
    </source>
</evidence>
<organism evidence="2 3">
    <name type="scientific">Flavimaricola marinus</name>
    <dbReference type="NCBI Taxonomy" id="1819565"/>
    <lineage>
        <taxon>Bacteria</taxon>
        <taxon>Pseudomonadati</taxon>
        <taxon>Pseudomonadota</taxon>
        <taxon>Alphaproteobacteria</taxon>
        <taxon>Rhodobacterales</taxon>
        <taxon>Paracoccaceae</taxon>
        <taxon>Flavimaricola</taxon>
    </lineage>
</organism>
<dbReference type="EMBL" id="FXZK01000005">
    <property type="protein sequence ID" value="SMY08530.1"/>
    <property type="molecule type" value="Genomic_DNA"/>
</dbReference>
<dbReference type="AlphaFoldDB" id="A0A238LI21"/>
<dbReference type="PROSITE" id="PS51257">
    <property type="entry name" value="PROKAR_LIPOPROTEIN"/>
    <property type="match status" value="1"/>
</dbReference>
<evidence type="ECO:0008006" key="4">
    <source>
        <dbReference type="Google" id="ProtNLM"/>
    </source>
</evidence>
<evidence type="ECO:0000313" key="2">
    <source>
        <dbReference type="EMBL" id="SMY08530.1"/>
    </source>
</evidence>
<gene>
    <name evidence="2" type="ORF">LOM8899_02683</name>
</gene>
<accession>A0A238LI21</accession>
<keyword evidence="3" id="KW-1185">Reference proteome</keyword>
<sequence>MAKTLKLFAALAVASTLVACGETAGERAATGAFIGGAAAAVTGEDIVNGALIGGAAGAVSCSVMPGAPNCV</sequence>
<protein>
    <recommendedName>
        <fullName evidence="4">YMGG-like Gly-zipper domain-containing protein</fullName>
    </recommendedName>
</protein>
<feature type="chain" id="PRO_5013348472" description="YMGG-like Gly-zipper domain-containing protein" evidence="1">
    <location>
        <begin position="20"/>
        <end position="71"/>
    </location>
</feature>
<proteinExistence type="predicted"/>
<dbReference type="RefSeq" id="WP_093992733.1">
    <property type="nucleotide sequence ID" value="NZ_FXZK01000005.1"/>
</dbReference>
<feature type="signal peptide" evidence="1">
    <location>
        <begin position="1"/>
        <end position="19"/>
    </location>
</feature>
<evidence type="ECO:0000313" key="3">
    <source>
        <dbReference type="Proteomes" id="UP000201613"/>
    </source>
</evidence>
<dbReference type="Proteomes" id="UP000201613">
    <property type="component" value="Unassembled WGS sequence"/>
</dbReference>
<name>A0A238LI21_9RHOB</name>
<keyword evidence="1" id="KW-0732">Signal</keyword>